<evidence type="ECO:0000256" key="8">
    <source>
        <dbReference type="ARBA" id="ARBA00023136"/>
    </source>
</evidence>
<dbReference type="GO" id="GO:0016020">
    <property type="term" value="C:membrane"/>
    <property type="evidence" value="ECO:0007669"/>
    <property type="project" value="UniProtKB-SubCell"/>
</dbReference>
<keyword evidence="11" id="KW-1185">Reference proteome</keyword>
<comment type="similarity">
    <text evidence="2">Belongs to the SecE/SEC61-gamma family.</text>
</comment>
<dbReference type="EnsemblPlants" id="novel_model_6382_5bd9a17a.2.5bd9b13c">
    <property type="protein sequence ID" value="cds.novel_model_6382_5bd9a17a.2.5bd9b13c"/>
    <property type="gene ID" value="novel_gene_3333_5bd9a17a"/>
</dbReference>
<reference evidence="10 11" key="1">
    <citation type="submission" date="2018-11" db="EMBL/GenBank/DDBJ databases">
        <authorList>
            <person name="Grassa J C."/>
        </authorList>
    </citation>
    <scope>NUCLEOTIDE SEQUENCE [LARGE SCALE GENOMIC DNA]</scope>
</reference>
<dbReference type="InterPro" id="IPR038379">
    <property type="entry name" value="SecE_sf"/>
</dbReference>
<keyword evidence="5" id="KW-0653">Protein transport</keyword>
<evidence type="ECO:0000256" key="2">
    <source>
        <dbReference type="ARBA" id="ARBA00008274"/>
    </source>
</evidence>
<reference evidence="10" key="2">
    <citation type="submission" date="2021-03" db="UniProtKB">
        <authorList>
            <consortium name="EnsemblPlants"/>
        </authorList>
    </citation>
    <scope>IDENTIFICATION</scope>
</reference>
<dbReference type="EnsemblPlants" id="novel_model_6380_5bd9a17a">
    <property type="protein sequence ID" value="cds.novel_model_6380_5bd9a17a"/>
    <property type="gene ID" value="novel_gene_3333_5bd9a17a"/>
</dbReference>
<evidence type="ECO:0000256" key="3">
    <source>
        <dbReference type="ARBA" id="ARBA00022448"/>
    </source>
</evidence>
<evidence type="ECO:0000256" key="1">
    <source>
        <dbReference type="ARBA" id="ARBA00004370"/>
    </source>
</evidence>
<evidence type="ECO:0000256" key="4">
    <source>
        <dbReference type="ARBA" id="ARBA00022692"/>
    </source>
</evidence>
<keyword evidence="4 9" id="KW-0812">Transmembrane</keyword>
<dbReference type="GO" id="GO:0006886">
    <property type="term" value="P:intracellular protein transport"/>
    <property type="evidence" value="ECO:0007669"/>
    <property type="project" value="InterPro"/>
</dbReference>
<dbReference type="EMBL" id="UZAU01000659">
    <property type="status" value="NOT_ANNOTATED_CDS"/>
    <property type="molecule type" value="Genomic_DNA"/>
</dbReference>
<accession>A0A803R8K3</accession>
<dbReference type="AlphaFoldDB" id="A0A803R8K6"/>
<accession>A0A803R8K5</accession>
<dbReference type="Proteomes" id="UP000596661">
    <property type="component" value="Chromosome 7"/>
</dbReference>
<evidence type="ECO:0000313" key="11">
    <source>
        <dbReference type="Proteomes" id="UP000596661"/>
    </source>
</evidence>
<sequence length="156" mass="17632">MVVLSHSTTFCSGFIHHSIKPRLLFQGNISCYNGIKVVQSRWAQRGSDYVQKSKLGSTCVVHMARREPYQSSFEDNLLHEPFLLTIAKEAVWWMRSLFIFLSEQPGQLKYIEWPSFPSTLKTATLTLVLVALLIVALSSVDSALSYLLAVLTRRAP</sequence>
<keyword evidence="8 9" id="KW-0472">Membrane</keyword>
<keyword evidence="7" id="KW-0811">Translocation</keyword>
<evidence type="ECO:0000256" key="7">
    <source>
        <dbReference type="ARBA" id="ARBA00023010"/>
    </source>
</evidence>
<evidence type="ECO:0000256" key="5">
    <source>
        <dbReference type="ARBA" id="ARBA00022927"/>
    </source>
</evidence>
<protein>
    <submittedName>
        <fullName evidence="10">Uncharacterized protein</fullName>
    </submittedName>
</protein>
<dbReference type="Pfam" id="PF00584">
    <property type="entry name" value="SecE"/>
    <property type="match status" value="1"/>
</dbReference>
<organism evidence="10 11">
    <name type="scientific">Cannabis sativa</name>
    <name type="common">Hemp</name>
    <name type="synonym">Marijuana</name>
    <dbReference type="NCBI Taxonomy" id="3483"/>
    <lineage>
        <taxon>Eukaryota</taxon>
        <taxon>Viridiplantae</taxon>
        <taxon>Streptophyta</taxon>
        <taxon>Embryophyta</taxon>
        <taxon>Tracheophyta</taxon>
        <taxon>Spermatophyta</taxon>
        <taxon>Magnoliopsida</taxon>
        <taxon>eudicotyledons</taxon>
        <taxon>Gunneridae</taxon>
        <taxon>Pentapetalae</taxon>
        <taxon>rosids</taxon>
        <taxon>fabids</taxon>
        <taxon>Rosales</taxon>
        <taxon>Cannabaceae</taxon>
        <taxon>Cannabis</taxon>
    </lineage>
</organism>
<dbReference type="Gramene" id="novel_model_6383_5bd9a17a.4.5bd9b13c">
    <property type="protein sequence ID" value="cds.novel_model_6383_5bd9a17a.4.5bd9b13c"/>
    <property type="gene ID" value="novel_gene_3333_5bd9a17a"/>
</dbReference>
<accession>A0A803R8K6</accession>
<dbReference type="PANTHER" id="PTHR37247:SF1">
    <property type="entry name" value="TRANSMEMBRANE PROTEIN"/>
    <property type="match status" value="1"/>
</dbReference>
<keyword evidence="3" id="KW-0813">Transport</keyword>
<dbReference type="Gramene" id="novel_model_6382_5bd9a17a.2.5bd9b13c">
    <property type="protein sequence ID" value="cds.novel_model_6382_5bd9a17a.2.5bd9b13c"/>
    <property type="gene ID" value="novel_gene_3333_5bd9a17a"/>
</dbReference>
<name>A0A803R8K6_CANSA</name>
<dbReference type="GO" id="GO:0006605">
    <property type="term" value="P:protein targeting"/>
    <property type="evidence" value="ECO:0007669"/>
    <property type="project" value="InterPro"/>
</dbReference>
<comment type="subcellular location">
    <subcellularLocation>
        <location evidence="1">Membrane</location>
    </subcellularLocation>
</comment>
<evidence type="ECO:0000256" key="9">
    <source>
        <dbReference type="SAM" id="Phobius"/>
    </source>
</evidence>
<dbReference type="EnsemblPlants" id="novel_model_6383_5bd9a17a.4.5bd9b13c">
    <property type="protein sequence ID" value="cds.novel_model_6383_5bd9a17a.4.5bd9b13c"/>
    <property type="gene ID" value="novel_gene_3333_5bd9a17a"/>
</dbReference>
<keyword evidence="6 9" id="KW-1133">Transmembrane helix</keyword>
<evidence type="ECO:0000256" key="6">
    <source>
        <dbReference type="ARBA" id="ARBA00022989"/>
    </source>
</evidence>
<dbReference type="OrthoDB" id="1913236at2759"/>
<feature type="transmembrane region" description="Helical" evidence="9">
    <location>
        <begin position="125"/>
        <end position="151"/>
    </location>
</feature>
<dbReference type="Gene3D" id="1.20.5.1030">
    <property type="entry name" value="Preprotein translocase secy subunit"/>
    <property type="match status" value="1"/>
</dbReference>
<evidence type="ECO:0000313" key="10">
    <source>
        <dbReference type="EnsemblPlants" id="cds.novel_model_6383_5bd9a17a.4.5bd9b13c"/>
    </source>
</evidence>
<dbReference type="PANTHER" id="PTHR37247">
    <property type="entry name" value="TRANSMEMBRANE PROTEIN"/>
    <property type="match status" value="1"/>
</dbReference>
<dbReference type="InterPro" id="IPR001901">
    <property type="entry name" value="Translocase_SecE/Sec61-g"/>
</dbReference>
<dbReference type="Gramene" id="novel_model_6380_5bd9a17a">
    <property type="protein sequence ID" value="cds.novel_model_6380_5bd9a17a"/>
    <property type="gene ID" value="novel_gene_3333_5bd9a17a"/>
</dbReference>
<proteinExistence type="inferred from homology"/>